<evidence type="ECO:0000256" key="11">
    <source>
        <dbReference type="ARBA" id="ARBA00031908"/>
    </source>
</evidence>
<evidence type="ECO:0000256" key="12">
    <source>
        <dbReference type="ARBA" id="ARBA00032931"/>
    </source>
</evidence>
<sequence length="344" mass="36540">MSKAYEEAGVNIEAGYEGVERIKKHVASTMRPEVIGGLGGFGGMFDMNRLGLKEPVLVSGTDGVGTKLMVAQQSGIHDTIGIDAVAMCVNDIAAQGAAPLFFLDYLALGKNDPSLVEEIVSGVAEGCRQAGCALIGGETAEMPGLYEETEYDVAGFTVGAAEKKALWQQAEAGDLLIGLLSSGIHSNGFSLVRKIAEEAGLAWNDPAPFQKDTTLGEAVLTPTRIYIRALRGLLGTTHINAAAHITGGGLVENIPRMLKEGTGAEIDLSSLPVLPVFSWLQEAGKLTENDMLETFNTGIGFVLAVRESEKDHVWPLLEMNGEHPVLLGKVTEEEGLRFKGEMTK</sequence>
<evidence type="ECO:0000256" key="9">
    <source>
        <dbReference type="ARBA" id="ARBA00022755"/>
    </source>
</evidence>
<evidence type="ECO:0000256" key="3">
    <source>
        <dbReference type="ARBA" id="ARBA00010280"/>
    </source>
</evidence>
<dbReference type="UniPathway" id="UPA00074">
    <property type="reaction ID" value="UER00129"/>
</dbReference>
<evidence type="ECO:0000259" key="17">
    <source>
        <dbReference type="Pfam" id="PF02769"/>
    </source>
</evidence>
<dbReference type="GO" id="GO:0046084">
    <property type="term" value="P:adenine biosynthetic process"/>
    <property type="evidence" value="ECO:0007669"/>
    <property type="project" value="TreeGrafter"/>
</dbReference>
<dbReference type="NCBIfam" id="TIGR00878">
    <property type="entry name" value="purM"/>
    <property type="match status" value="1"/>
</dbReference>
<dbReference type="Gene3D" id="3.30.1330.10">
    <property type="entry name" value="PurM-like, N-terminal domain"/>
    <property type="match status" value="1"/>
</dbReference>
<accession>A0A2T4U728</accession>
<dbReference type="SUPFAM" id="SSF55326">
    <property type="entry name" value="PurM N-terminal domain-like"/>
    <property type="match status" value="1"/>
</dbReference>
<dbReference type="InterPro" id="IPR036676">
    <property type="entry name" value="PurM-like_C_sf"/>
</dbReference>
<evidence type="ECO:0000256" key="13">
    <source>
        <dbReference type="ARBA" id="ARBA00033093"/>
    </source>
</evidence>
<dbReference type="CDD" id="cd02196">
    <property type="entry name" value="PurM"/>
    <property type="match status" value="1"/>
</dbReference>
<dbReference type="EMBL" id="PZJJ01000009">
    <property type="protein sequence ID" value="PTL39200.1"/>
    <property type="molecule type" value="Genomic_DNA"/>
</dbReference>
<dbReference type="GO" id="GO:0004637">
    <property type="term" value="F:phosphoribosylamine-glycine ligase activity"/>
    <property type="evidence" value="ECO:0007669"/>
    <property type="project" value="TreeGrafter"/>
</dbReference>
<evidence type="ECO:0000313" key="19">
    <source>
        <dbReference type="Proteomes" id="UP000240509"/>
    </source>
</evidence>
<dbReference type="GO" id="GO:0004641">
    <property type="term" value="F:phosphoribosylformylglycinamidine cyclo-ligase activity"/>
    <property type="evidence" value="ECO:0007669"/>
    <property type="project" value="UniProtKB-UniRule"/>
</dbReference>
<dbReference type="InterPro" id="IPR010918">
    <property type="entry name" value="PurM-like_C_dom"/>
</dbReference>
<dbReference type="GO" id="GO:0005524">
    <property type="term" value="F:ATP binding"/>
    <property type="evidence" value="ECO:0007669"/>
    <property type="project" value="UniProtKB-KW"/>
</dbReference>
<keyword evidence="10 15" id="KW-0067">ATP-binding</keyword>
<dbReference type="Pfam" id="PF02769">
    <property type="entry name" value="AIRS_C"/>
    <property type="match status" value="1"/>
</dbReference>
<keyword evidence="6 15" id="KW-0963">Cytoplasm</keyword>
<protein>
    <recommendedName>
        <fullName evidence="5 15">Phosphoribosylformylglycinamidine cyclo-ligase</fullName>
        <ecNumber evidence="4 15">6.3.3.1</ecNumber>
    </recommendedName>
    <alternativeName>
        <fullName evidence="12 15">AIR synthase</fullName>
    </alternativeName>
    <alternativeName>
        <fullName evidence="13 15">AIRS</fullName>
    </alternativeName>
    <alternativeName>
        <fullName evidence="11 15">Phosphoribosyl-aminoimidazole synthetase</fullName>
    </alternativeName>
</protein>
<comment type="caution">
    <text evidence="18">The sequence shown here is derived from an EMBL/GenBank/DDBJ whole genome shotgun (WGS) entry which is preliminary data.</text>
</comment>
<dbReference type="InterPro" id="IPR016188">
    <property type="entry name" value="PurM-like_N"/>
</dbReference>
<dbReference type="PANTHER" id="PTHR10520:SF12">
    <property type="entry name" value="TRIFUNCTIONAL PURINE BIOSYNTHETIC PROTEIN ADENOSINE-3"/>
    <property type="match status" value="1"/>
</dbReference>
<dbReference type="Gene3D" id="3.90.650.10">
    <property type="entry name" value="PurM-like C-terminal domain"/>
    <property type="match status" value="1"/>
</dbReference>
<dbReference type="EC" id="6.3.3.1" evidence="4 15"/>
<dbReference type="AlphaFoldDB" id="A0A2T4U728"/>
<dbReference type="FunFam" id="3.90.650.10:FF:000011">
    <property type="entry name" value="Phosphoribosylformylglycinamidine cyclo-ligase"/>
    <property type="match status" value="1"/>
</dbReference>
<comment type="similarity">
    <text evidence="3 15">Belongs to the AIR synthase family.</text>
</comment>
<keyword evidence="9 15" id="KW-0658">Purine biosynthesis</keyword>
<evidence type="ECO:0000256" key="4">
    <source>
        <dbReference type="ARBA" id="ARBA00013047"/>
    </source>
</evidence>
<comment type="pathway">
    <text evidence="2 15">Purine metabolism; IMP biosynthesis via de novo pathway; 5-amino-1-(5-phospho-D-ribosyl)imidazole from N(2)-formyl-N(1)-(5-phospho-D-ribosyl)glycinamide: step 2/2.</text>
</comment>
<keyword evidence="7 15" id="KW-0436">Ligase</keyword>
<gene>
    <name evidence="15" type="primary">purM</name>
    <name evidence="18" type="ORF">C6Y45_07350</name>
</gene>
<feature type="domain" description="PurM-like N-terminal" evidence="16">
    <location>
        <begin position="56"/>
        <end position="160"/>
    </location>
</feature>
<dbReference type="GO" id="GO:0005829">
    <property type="term" value="C:cytosol"/>
    <property type="evidence" value="ECO:0007669"/>
    <property type="project" value="TreeGrafter"/>
</dbReference>
<evidence type="ECO:0000256" key="5">
    <source>
        <dbReference type="ARBA" id="ARBA00020367"/>
    </source>
</evidence>
<reference evidence="18 19" key="1">
    <citation type="submission" date="2018-03" db="EMBL/GenBank/DDBJ databases">
        <title>Alkalicoccus saliphilus sp. nov., isolated from a mineral pool.</title>
        <authorList>
            <person name="Zhao B."/>
        </authorList>
    </citation>
    <scope>NUCLEOTIDE SEQUENCE [LARGE SCALE GENOMIC DNA]</scope>
    <source>
        <strain evidence="18 19">6AG</strain>
    </source>
</reference>
<evidence type="ECO:0000256" key="15">
    <source>
        <dbReference type="HAMAP-Rule" id="MF_00741"/>
    </source>
</evidence>
<evidence type="ECO:0000259" key="16">
    <source>
        <dbReference type="Pfam" id="PF00586"/>
    </source>
</evidence>
<dbReference type="Pfam" id="PF00586">
    <property type="entry name" value="AIRS"/>
    <property type="match status" value="1"/>
</dbReference>
<evidence type="ECO:0000256" key="1">
    <source>
        <dbReference type="ARBA" id="ARBA00004496"/>
    </source>
</evidence>
<evidence type="ECO:0000313" key="18">
    <source>
        <dbReference type="EMBL" id="PTL39200.1"/>
    </source>
</evidence>
<organism evidence="18 19">
    <name type="scientific">Alkalicoccus saliphilus</name>
    <dbReference type="NCBI Taxonomy" id="200989"/>
    <lineage>
        <taxon>Bacteria</taxon>
        <taxon>Bacillati</taxon>
        <taxon>Bacillota</taxon>
        <taxon>Bacilli</taxon>
        <taxon>Bacillales</taxon>
        <taxon>Bacillaceae</taxon>
        <taxon>Alkalicoccus</taxon>
    </lineage>
</organism>
<dbReference type="GO" id="GO:0006189">
    <property type="term" value="P:'de novo' IMP biosynthetic process"/>
    <property type="evidence" value="ECO:0007669"/>
    <property type="project" value="UniProtKB-UniRule"/>
</dbReference>
<evidence type="ECO:0000256" key="2">
    <source>
        <dbReference type="ARBA" id="ARBA00004686"/>
    </source>
</evidence>
<dbReference type="OrthoDB" id="9802507at2"/>
<dbReference type="Proteomes" id="UP000240509">
    <property type="component" value="Unassembled WGS sequence"/>
</dbReference>
<keyword evidence="8 15" id="KW-0547">Nucleotide-binding</keyword>
<proteinExistence type="inferred from homology"/>
<dbReference type="InterPro" id="IPR004733">
    <property type="entry name" value="PurM_cligase"/>
</dbReference>
<dbReference type="PANTHER" id="PTHR10520">
    <property type="entry name" value="TRIFUNCTIONAL PURINE BIOSYNTHETIC PROTEIN ADENOSINE-3-RELATED"/>
    <property type="match status" value="1"/>
</dbReference>
<evidence type="ECO:0000256" key="6">
    <source>
        <dbReference type="ARBA" id="ARBA00022490"/>
    </source>
</evidence>
<evidence type="ECO:0000256" key="10">
    <source>
        <dbReference type="ARBA" id="ARBA00022840"/>
    </source>
</evidence>
<dbReference type="RefSeq" id="WP_107584587.1">
    <property type="nucleotide sequence ID" value="NZ_PZJJ01000009.1"/>
</dbReference>
<comment type="catalytic activity">
    <reaction evidence="14 15">
        <text>2-formamido-N(1)-(5-O-phospho-beta-D-ribosyl)acetamidine + ATP = 5-amino-1-(5-phospho-beta-D-ribosyl)imidazole + ADP + phosphate + H(+)</text>
        <dbReference type="Rhea" id="RHEA:23032"/>
        <dbReference type="ChEBI" id="CHEBI:15378"/>
        <dbReference type="ChEBI" id="CHEBI:30616"/>
        <dbReference type="ChEBI" id="CHEBI:43474"/>
        <dbReference type="ChEBI" id="CHEBI:137981"/>
        <dbReference type="ChEBI" id="CHEBI:147287"/>
        <dbReference type="ChEBI" id="CHEBI:456216"/>
        <dbReference type="EC" id="6.3.3.1"/>
    </reaction>
</comment>
<dbReference type="SUPFAM" id="SSF56042">
    <property type="entry name" value="PurM C-terminal domain-like"/>
    <property type="match status" value="1"/>
</dbReference>
<evidence type="ECO:0000256" key="14">
    <source>
        <dbReference type="ARBA" id="ARBA00049057"/>
    </source>
</evidence>
<dbReference type="HAMAP" id="MF_00741">
    <property type="entry name" value="AIRS"/>
    <property type="match status" value="1"/>
</dbReference>
<keyword evidence="19" id="KW-1185">Reference proteome</keyword>
<evidence type="ECO:0000256" key="8">
    <source>
        <dbReference type="ARBA" id="ARBA00022741"/>
    </source>
</evidence>
<name>A0A2T4U728_9BACI</name>
<comment type="subcellular location">
    <subcellularLocation>
        <location evidence="1 15">Cytoplasm</location>
    </subcellularLocation>
</comment>
<dbReference type="FunFam" id="3.30.1330.10:FF:000001">
    <property type="entry name" value="Phosphoribosylformylglycinamidine cyclo-ligase"/>
    <property type="match status" value="1"/>
</dbReference>
<dbReference type="InterPro" id="IPR036921">
    <property type="entry name" value="PurM-like_N_sf"/>
</dbReference>
<evidence type="ECO:0000256" key="7">
    <source>
        <dbReference type="ARBA" id="ARBA00022598"/>
    </source>
</evidence>
<feature type="domain" description="PurM-like C-terminal" evidence="17">
    <location>
        <begin position="171"/>
        <end position="338"/>
    </location>
</feature>